<dbReference type="InterPro" id="IPR050911">
    <property type="entry name" value="DRAM/TMEM150_Autophagy_Mod"/>
</dbReference>
<dbReference type="Pfam" id="PF10277">
    <property type="entry name" value="Frag1"/>
    <property type="match status" value="1"/>
</dbReference>
<evidence type="ECO:0000256" key="4">
    <source>
        <dbReference type="ARBA" id="ARBA00022475"/>
    </source>
</evidence>
<evidence type="ECO:0000256" key="8">
    <source>
        <dbReference type="ARBA" id="ARBA00023180"/>
    </source>
</evidence>
<feature type="transmembrane region" description="Helical" evidence="10">
    <location>
        <begin position="87"/>
        <end position="107"/>
    </location>
</feature>
<keyword evidence="6 10" id="KW-1133">Transmembrane helix</keyword>
<dbReference type="InterPro" id="IPR019402">
    <property type="entry name" value="CWH43_N"/>
</dbReference>
<gene>
    <name evidence="12" type="ORF">XENORESO_011505</name>
</gene>
<name>A0ABV0WYC0_9TELE</name>
<evidence type="ECO:0000313" key="13">
    <source>
        <dbReference type="Proteomes" id="UP001444071"/>
    </source>
</evidence>
<keyword evidence="8" id="KW-0325">Glycoprotein</keyword>
<evidence type="ECO:0000256" key="1">
    <source>
        <dbReference type="ARBA" id="ARBA00004651"/>
    </source>
</evidence>
<keyword evidence="4" id="KW-1003">Cell membrane</keyword>
<dbReference type="Proteomes" id="UP001444071">
    <property type="component" value="Unassembled WGS sequence"/>
</dbReference>
<feature type="domain" description="CWH43-like N-terminal" evidence="11">
    <location>
        <begin position="2"/>
        <end position="109"/>
    </location>
</feature>
<proteinExistence type="inferred from homology"/>
<evidence type="ECO:0000256" key="5">
    <source>
        <dbReference type="ARBA" id="ARBA00022692"/>
    </source>
</evidence>
<comment type="similarity">
    <text evidence="2">Belongs to the DRAM/TMEM150 family.</text>
</comment>
<keyword evidence="5 10" id="KW-0812">Transmembrane</keyword>
<evidence type="ECO:0000256" key="3">
    <source>
        <dbReference type="ARBA" id="ARBA00016019"/>
    </source>
</evidence>
<evidence type="ECO:0000256" key="6">
    <source>
        <dbReference type="ARBA" id="ARBA00022989"/>
    </source>
</evidence>
<dbReference type="PANTHER" id="PTHR21324:SF6">
    <property type="entry name" value="TRANSMEMBRANE PROTEIN 150A"/>
    <property type="match status" value="1"/>
</dbReference>
<comment type="caution">
    <text evidence="12">The sequence shown here is derived from an EMBL/GenBank/DDBJ whole genome shotgun (WGS) entry which is preliminary data.</text>
</comment>
<evidence type="ECO:0000259" key="11">
    <source>
        <dbReference type="Pfam" id="PF10277"/>
    </source>
</evidence>
<accession>A0ABV0WYC0</accession>
<evidence type="ECO:0000313" key="12">
    <source>
        <dbReference type="EMBL" id="MEQ2273953.1"/>
    </source>
</evidence>
<sequence>MVVMVCFLRYAQVIEHSHQSWVNTSALVSGCTNAVGLVMVGNFQVDHAKSLHYVGAGVAFPAGLLFVCLQCVLTYRVAVTTLDYWMAHFRVALALGAMVSLVLSILFKAEGIAFLLCAVNSLRNA</sequence>
<dbReference type="PANTHER" id="PTHR21324">
    <property type="entry name" value="FASTING-INDUCIBLE INTEGRAL MEMBRANE PROTEIN TM6P1-RELATED"/>
    <property type="match status" value="1"/>
</dbReference>
<dbReference type="EMBL" id="JAHRIM010073617">
    <property type="protein sequence ID" value="MEQ2273953.1"/>
    <property type="molecule type" value="Genomic_DNA"/>
</dbReference>
<keyword evidence="13" id="KW-1185">Reference proteome</keyword>
<organism evidence="12 13">
    <name type="scientific">Xenotaenia resolanae</name>
    <dbReference type="NCBI Taxonomy" id="208358"/>
    <lineage>
        <taxon>Eukaryota</taxon>
        <taxon>Metazoa</taxon>
        <taxon>Chordata</taxon>
        <taxon>Craniata</taxon>
        <taxon>Vertebrata</taxon>
        <taxon>Euteleostomi</taxon>
        <taxon>Actinopterygii</taxon>
        <taxon>Neopterygii</taxon>
        <taxon>Teleostei</taxon>
        <taxon>Neoteleostei</taxon>
        <taxon>Acanthomorphata</taxon>
        <taxon>Ovalentaria</taxon>
        <taxon>Atherinomorphae</taxon>
        <taxon>Cyprinodontiformes</taxon>
        <taxon>Goodeidae</taxon>
        <taxon>Xenotaenia</taxon>
    </lineage>
</organism>
<evidence type="ECO:0000256" key="9">
    <source>
        <dbReference type="ARBA" id="ARBA00030381"/>
    </source>
</evidence>
<keyword evidence="7 10" id="KW-0472">Membrane</keyword>
<protein>
    <recommendedName>
        <fullName evidence="3">Transmembrane protein 150A</fullName>
    </recommendedName>
    <alternativeName>
        <fullName evidence="9">Transmembrane protein 150</fullName>
    </alternativeName>
</protein>
<evidence type="ECO:0000256" key="7">
    <source>
        <dbReference type="ARBA" id="ARBA00023136"/>
    </source>
</evidence>
<feature type="transmembrane region" description="Helical" evidence="10">
    <location>
        <begin position="53"/>
        <end position="75"/>
    </location>
</feature>
<evidence type="ECO:0000256" key="10">
    <source>
        <dbReference type="SAM" id="Phobius"/>
    </source>
</evidence>
<comment type="subcellular location">
    <subcellularLocation>
        <location evidence="1">Cell membrane</location>
        <topology evidence="1">Multi-pass membrane protein</topology>
    </subcellularLocation>
</comment>
<evidence type="ECO:0000256" key="2">
    <source>
        <dbReference type="ARBA" id="ARBA00006565"/>
    </source>
</evidence>
<reference evidence="12 13" key="1">
    <citation type="submission" date="2021-06" db="EMBL/GenBank/DDBJ databases">
        <authorList>
            <person name="Palmer J.M."/>
        </authorList>
    </citation>
    <scope>NUCLEOTIDE SEQUENCE [LARGE SCALE GENOMIC DNA]</scope>
    <source>
        <strain evidence="12 13">XR_2019</strain>
        <tissue evidence="12">Muscle</tissue>
    </source>
</reference>
<feature type="transmembrane region" description="Helical" evidence="10">
    <location>
        <begin position="20"/>
        <end position="41"/>
    </location>
</feature>